<gene>
    <name evidence="5" type="ORF">BCR35DRAFT_306282</name>
</gene>
<dbReference type="SUPFAM" id="SSF57959">
    <property type="entry name" value="Leucine zipper domain"/>
    <property type="match status" value="1"/>
</dbReference>
<dbReference type="CDD" id="cd14688">
    <property type="entry name" value="bZIP_YAP"/>
    <property type="match status" value="1"/>
</dbReference>
<dbReference type="PANTHER" id="PTHR40621:SF6">
    <property type="entry name" value="AP-1-LIKE TRANSCRIPTION FACTOR YAP1-RELATED"/>
    <property type="match status" value="1"/>
</dbReference>
<dbReference type="SMART" id="SM00338">
    <property type="entry name" value="BRLZ"/>
    <property type="match status" value="1"/>
</dbReference>
<dbReference type="GO" id="GO:0000976">
    <property type="term" value="F:transcription cis-regulatory region binding"/>
    <property type="evidence" value="ECO:0007669"/>
    <property type="project" value="InterPro"/>
</dbReference>
<dbReference type="Gene3D" id="1.20.5.170">
    <property type="match status" value="1"/>
</dbReference>
<sequence length="131" mass="14231">MPAIPSAKERSRNAVAQKAHRERKRAYIQQLEDKIRHYEQQGVPTSEQERLHQLESENAALRAEVEALKAERASPVSPVPSTSSSLDSLPTSTPAFPLLGALDSTDPLSSAASDSASACFFRAIERSSRAS</sequence>
<feature type="domain" description="BZIP" evidence="4">
    <location>
        <begin position="8"/>
        <end position="23"/>
    </location>
</feature>
<comment type="caution">
    <text evidence="5">The sequence shown here is derived from an EMBL/GenBank/DDBJ whole genome shotgun (WGS) entry which is preliminary data.</text>
</comment>
<dbReference type="InParanoid" id="A0A1Y2EUT1"/>
<dbReference type="OrthoDB" id="5374328at2759"/>
<dbReference type="PANTHER" id="PTHR40621">
    <property type="entry name" value="TRANSCRIPTION FACTOR KAPC-RELATED"/>
    <property type="match status" value="1"/>
</dbReference>
<evidence type="ECO:0000313" key="6">
    <source>
        <dbReference type="Proteomes" id="UP000193467"/>
    </source>
</evidence>
<dbReference type="InterPro" id="IPR004827">
    <property type="entry name" value="bZIP"/>
</dbReference>
<name>A0A1Y2EUT1_9BASI</name>
<reference evidence="5 6" key="1">
    <citation type="submission" date="2016-07" db="EMBL/GenBank/DDBJ databases">
        <title>Pervasive Adenine N6-methylation of Active Genes in Fungi.</title>
        <authorList>
            <consortium name="DOE Joint Genome Institute"/>
            <person name="Mondo S.J."/>
            <person name="Dannebaum R.O."/>
            <person name="Kuo R.C."/>
            <person name="Labutti K."/>
            <person name="Haridas S."/>
            <person name="Kuo A."/>
            <person name="Salamov A."/>
            <person name="Ahrendt S.R."/>
            <person name="Lipzen A."/>
            <person name="Sullivan W."/>
            <person name="Andreopoulos W.B."/>
            <person name="Clum A."/>
            <person name="Lindquist E."/>
            <person name="Daum C."/>
            <person name="Ramamoorthy G.K."/>
            <person name="Gryganskyi A."/>
            <person name="Culley D."/>
            <person name="Magnuson J.K."/>
            <person name="James T.Y."/>
            <person name="O'Malley M.A."/>
            <person name="Stajich J.E."/>
            <person name="Spatafora J.W."/>
            <person name="Visel A."/>
            <person name="Grigoriev I.V."/>
        </authorList>
    </citation>
    <scope>NUCLEOTIDE SEQUENCE [LARGE SCALE GENOMIC DNA]</scope>
    <source>
        <strain evidence="5 6">62-1032</strain>
    </source>
</reference>
<proteinExistence type="predicted"/>
<dbReference type="InterPro" id="IPR046347">
    <property type="entry name" value="bZIP_sf"/>
</dbReference>
<dbReference type="InterPro" id="IPR050936">
    <property type="entry name" value="AP-1-like"/>
</dbReference>
<organism evidence="5 6">
    <name type="scientific">Leucosporidium creatinivorum</name>
    <dbReference type="NCBI Taxonomy" id="106004"/>
    <lineage>
        <taxon>Eukaryota</taxon>
        <taxon>Fungi</taxon>
        <taxon>Dikarya</taxon>
        <taxon>Basidiomycota</taxon>
        <taxon>Pucciniomycotina</taxon>
        <taxon>Microbotryomycetes</taxon>
        <taxon>Leucosporidiales</taxon>
        <taxon>Leucosporidium</taxon>
    </lineage>
</organism>
<feature type="region of interest" description="Disordered" evidence="3">
    <location>
        <begin position="69"/>
        <end position="91"/>
    </location>
</feature>
<dbReference type="AlphaFoldDB" id="A0A1Y2EUT1"/>
<feature type="region of interest" description="Disordered" evidence="3">
    <location>
        <begin position="1"/>
        <end position="24"/>
    </location>
</feature>
<dbReference type="Proteomes" id="UP000193467">
    <property type="component" value="Unassembled WGS sequence"/>
</dbReference>
<dbReference type="PROSITE" id="PS00036">
    <property type="entry name" value="BZIP_BASIC"/>
    <property type="match status" value="1"/>
</dbReference>
<dbReference type="EMBL" id="MCGR01000038">
    <property type="protein sequence ID" value="ORY75309.1"/>
    <property type="molecule type" value="Genomic_DNA"/>
</dbReference>
<evidence type="ECO:0000313" key="5">
    <source>
        <dbReference type="EMBL" id="ORY75309.1"/>
    </source>
</evidence>
<keyword evidence="6" id="KW-1185">Reference proteome</keyword>
<comment type="subcellular location">
    <subcellularLocation>
        <location evidence="1">Nucleus</location>
    </subcellularLocation>
</comment>
<evidence type="ECO:0000256" key="3">
    <source>
        <dbReference type="SAM" id="MobiDB-lite"/>
    </source>
</evidence>
<evidence type="ECO:0000259" key="4">
    <source>
        <dbReference type="PROSITE" id="PS00036"/>
    </source>
</evidence>
<feature type="compositionally biased region" description="Low complexity" evidence="3">
    <location>
        <begin position="74"/>
        <end position="91"/>
    </location>
</feature>
<dbReference type="GO" id="GO:0001228">
    <property type="term" value="F:DNA-binding transcription activator activity, RNA polymerase II-specific"/>
    <property type="evidence" value="ECO:0007669"/>
    <property type="project" value="TreeGrafter"/>
</dbReference>
<protein>
    <recommendedName>
        <fullName evidence="4">BZIP domain-containing protein</fullName>
    </recommendedName>
</protein>
<evidence type="ECO:0000256" key="1">
    <source>
        <dbReference type="ARBA" id="ARBA00004123"/>
    </source>
</evidence>
<keyword evidence="2" id="KW-0539">Nucleus</keyword>
<accession>A0A1Y2EUT1</accession>
<evidence type="ECO:0000256" key="2">
    <source>
        <dbReference type="ARBA" id="ARBA00023242"/>
    </source>
</evidence>
<dbReference type="GO" id="GO:0090575">
    <property type="term" value="C:RNA polymerase II transcription regulator complex"/>
    <property type="evidence" value="ECO:0007669"/>
    <property type="project" value="TreeGrafter"/>
</dbReference>